<dbReference type="SUPFAM" id="SSF56112">
    <property type="entry name" value="Protein kinase-like (PK-like)"/>
    <property type="match status" value="1"/>
</dbReference>
<organism evidence="2 3">
    <name type="scientific">Nocardioides thalensis</name>
    <dbReference type="NCBI Taxonomy" id="1914755"/>
    <lineage>
        <taxon>Bacteria</taxon>
        <taxon>Bacillati</taxon>
        <taxon>Actinomycetota</taxon>
        <taxon>Actinomycetes</taxon>
        <taxon>Propionibacteriales</taxon>
        <taxon>Nocardioidaceae</taxon>
        <taxon>Nocardioides</taxon>
    </lineage>
</organism>
<sequence>MIPPARLANDDELVVDRARTAADVRRIRREVEGRLWAASHGIPTAEIVAKDDDDRWLVSRRVLDEPGEPAAYVCAAFEMSARIQALPHPRFLTAATTWRAPRLGLPLRLSRMARAGIDPRDVVAARRAFEELPATATVHNDYHRQNVLNTASVGHVTVIDWEYATIGPRHQDAVRLIVDIADHGAAHEAWRTLVDLALAADRPALATILRWMTIRTYCSEVAVSRRVLDPAKCAHRRERWLQARLWADELARPAGESR</sequence>
<name>A0A853C280_9ACTN</name>
<dbReference type="Gene3D" id="3.90.1200.10">
    <property type="match status" value="1"/>
</dbReference>
<evidence type="ECO:0000313" key="2">
    <source>
        <dbReference type="EMBL" id="NYJ01434.1"/>
    </source>
</evidence>
<protein>
    <recommendedName>
        <fullName evidence="1">Aminoglycoside phosphotransferase domain-containing protein</fullName>
    </recommendedName>
</protein>
<keyword evidence="3" id="KW-1185">Reference proteome</keyword>
<dbReference type="Pfam" id="PF01636">
    <property type="entry name" value="APH"/>
    <property type="match status" value="1"/>
</dbReference>
<proteinExistence type="predicted"/>
<gene>
    <name evidence="2" type="ORF">HNR19_002132</name>
</gene>
<reference evidence="2 3" key="1">
    <citation type="submission" date="2020-07" db="EMBL/GenBank/DDBJ databases">
        <title>Sequencing the genomes of 1000 actinobacteria strains.</title>
        <authorList>
            <person name="Klenk H.-P."/>
        </authorList>
    </citation>
    <scope>NUCLEOTIDE SEQUENCE [LARGE SCALE GENOMIC DNA]</scope>
    <source>
        <strain evidence="2 3">DSM 103833</strain>
    </source>
</reference>
<dbReference type="InterPro" id="IPR002575">
    <property type="entry name" value="Aminoglycoside_PTrfase"/>
</dbReference>
<accession>A0A853C280</accession>
<dbReference type="InterPro" id="IPR011009">
    <property type="entry name" value="Kinase-like_dom_sf"/>
</dbReference>
<evidence type="ECO:0000259" key="1">
    <source>
        <dbReference type="Pfam" id="PF01636"/>
    </source>
</evidence>
<evidence type="ECO:0000313" key="3">
    <source>
        <dbReference type="Proteomes" id="UP000530424"/>
    </source>
</evidence>
<dbReference type="EMBL" id="JACCFP010000001">
    <property type="protein sequence ID" value="NYJ01434.1"/>
    <property type="molecule type" value="Genomic_DNA"/>
</dbReference>
<feature type="domain" description="Aminoglycoside phosphotransferase" evidence="1">
    <location>
        <begin position="10"/>
        <end position="182"/>
    </location>
</feature>
<dbReference type="RefSeq" id="WP_179667920.1">
    <property type="nucleotide sequence ID" value="NZ_JACCFP010000001.1"/>
</dbReference>
<comment type="caution">
    <text evidence="2">The sequence shown here is derived from an EMBL/GenBank/DDBJ whole genome shotgun (WGS) entry which is preliminary data.</text>
</comment>
<dbReference type="AlphaFoldDB" id="A0A853C280"/>
<dbReference type="Proteomes" id="UP000530424">
    <property type="component" value="Unassembled WGS sequence"/>
</dbReference>